<feature type="domain" description="Ferric oxidoreductase" evidence="6">
    <location>
        <begin position="17"/>
        <end position="138"/>
    </location>
</feature>
<dbReference type="Pfam" id="PF01794">
    <property type="entry name" value="Ferric_reduct"/>
    <property type="match status" value="1"/>
</dbReference>
<accession>A0A3D9R139</accession>
<dbReference type="RefSeq" id="WP_116191793.1">
    <property type="nucleotide sequence ID" value="NZ_QTTN01000040.1"/>
</dbReference>
<evidence type="ECO:0000259" key="6">
    <source>
        <dbReference type="Pfam" id="PF01794"/>
    </source>
</evidence>
<evidence type="ECO:0000313" key="8">
    <source>
        <dbReference type="Proteomes" id="UP000256304"/>
    </source>
</evidence>
<dbReference type="EMBL" id="QTTN01000040">
    <property type="protein sequence ID" value="REE68011.1"/>
    <property type="molecule type" value="Genomic_DNA"/>
</dbReference>
<keyword evidence="8" id="KW-1185">Reference proteome</keyword>
<reference evidence="7 8" key="1">
    <citation type="submission" date="2018-08" db="EMBL/GenBank/DDBJ databases">
        <title>Genomic Encyclopedia of Type Strains, Phase III (KMG-III): the genomes of soil and plant-associated and newly described type strains.</title>
        <authorList>
            <person name="Whitman W."/>
        </authorList>
    </citation>
    <scope>NUCLEOTIDE SEQUENCE [LARGE SCALE GENOMIC DNA]</scope>
    <source>
        <strain evidence="7 8">CGMCC 1.10966</strain>
    </source>
</reference>
<keyword evidence="3 5" id="KW-1133">Transmembrane helix</keyword>
<dbReference type="GO" id="GO:0016020">
    <property type="term" value="C:membrane"/>
    <property type="evidence" value="ECO:0007669"/>
    <property type="project" value="UniProtKB-SubCell"/>
</dbReference>
<dbReference type="AlphaFoldDB" id="A0A3D9R139"/>
<evidence type="ECO:0000256" key="1">
    <source>
        <dbReference type="ARBA" id="ARBA00004141"/>
    </source>
</evidence>
<evidence type="ECO:0000313" key="7">
    <source>
        <dbReference type="EMBL" id="REE68011.1"/>
    </source>
</evidence>
<feature type="transmembrane region" description="Helical" evidence="5">
    <location>
        <begin position="156"/>
        <end position="175"/>
    </location>
</feature>
<feature type="transmembrane region" description="Helical" evidence="5">
    <location>
        <begin position="12"/>
        <end position="37"/>
    </location>
</feature>
<feature type="transmembrane region" description="Helical" evidence="5">
    <location>
        <begin position="49"/>
        <end position="72"/>
    </location>
</feature>
<proteinExistence type="predicted"/>
<dbReference type="OrthoDB" id="6656329at2"/>
<evidence type="ECO:0000256" key="3">
    <source>
        <dbReference type="ARBA" id="ARBA00022989"/>
    </source>
</evidence>
<keyword evidence="4 5" id="KW-0472">Membrane</keyword>
<gene>
    <name evidence="7" type="ORF">A8990_14060</name>
</gene>
<dbReference type="InterPro" id="IPR013130">
    <property type="entry name" value="Fe3_Rdtase_TM_dom"/>
</dbReference>
<evidence type="ECO:0000256" key="5">
    <source>
        <dbReference type="SAM" id="Phobius"/>
    </source>
</evidence>
<dbReference type="Proteomes" id="UP000256304">
    <property type="component" value="Unassembled WGS sequence"/>
</dbReference>
<evidence type="ECO:0000256" key="4">
    <source>
        <dbReference type="ARBA" id="ARBA00023136"/>
    </source>
</evidence>
<evidence type="ECO:0000256" key="2">
    <source>
        <dbReference type="ARBA" id="ARBA00022692"/>
    </source>
</evidence>
<sequence>MNDFIVNLPTWPIIRSLGIASYVMLALGICLGILYSFPQWSRESKADIYKLHSFLTIGGTAVGLMHGVFTVIDTYMPFSWRELLVPFAAQNHPVLNGLGILAAYGMLIVILTTDLRNKLKKKLWFLIHLSSYPIFVMAFIHGYFLGTDTSMPAVRLLYLVTAAAVILLTVARAFVRRTAPKKGNVPAASRSRSGSGSRSA</sequence>
<feature type="transmembrane region" description="Helical" evidence="5">
    <location>
        <begin position="123"/>
        <end position="144"/>
    </location>
</feature>
<comment type="subcellular location">
    <subcellularLocation>
        <location evidence="1">Membrane</location>
        <topology evidence="1">Multi-pass membrane protein</topology>
    </subcellularLocation>
</comment>
<feature type="transmembrane region" description="Helical" evidence="5">
    <location>
        <begin position="92"/>
        <end position="111"/>
    </location>
</feature>
<name>A0A3D9R139_9BACL</name>
<comment type="caution">
    <text evidence="7">The sequence shown here is derived from an EMBL/GenBank/DDBJ whole genome shotgun (WGS) entry which is preliminary data.</text>
</comment>
<organism evidence="7 8">
    <name type="scientific">Paenibacillus taihuensis</name>
    <dbReference type="NCBI Taxonomy" id="1156355"/>
    <lineage>
        <taxon>Bacteria</taxon>
        <taxon>Bacillati</taxon>
        <taxon>Bacillota</taxon>
        <taxon>Bacilli</taxon>
        <taxon>Bacillales</taxon>
        <taxon>Paenibacillaceae</taxon>
        <taxon>Paenibacillus</taxon>
    </lineage>
</organism>
<keyword evidence="2 5" id="KW-0812">Transmembrane</keyword>
<protein>
    <submittedName>
        <fullName evidence="7">Ferric reductase like protein</fullName>
    </submittedName>
</protein>